<gene>
    <name evidence="2" type="ORF">IAA19_01535</name>
</gene>
<organism evidence="2 3">
    <name type="scientific">Candidatus Olsenella pullistercoris</name>
    <dbReference type="NCBI Taxonomy" id="2838712"/>
    <lineage>
        <taxon>Bacteria</taxon>
        <taxon>Bacillati</taxon>
        <taxon>Actinomycetota</taxon>
        <taxon>Coriobacteriia</taxon>
        <taxon>Coriobacteriales</taxon>
        <taxon>Atopobiaceae</taxon>
        <taxon>Olsenella</taxon>
    </lineage>
</organism>
<evidence type="ECO:0000313" key="3">
    <source>
        <dbReference type="Proteomes" id="UP000824062"/>
    </source>
</evidence>
<evidence type="ECO:0000313" key="2">
    <source>
        <dbReference type="EMBL" id="HIZ45691.1"/>
    </source>
</evidence>
<reference evidence="2" key="2">
    <citation type="submission" date="2021-04" db="EMBL/GenBank/DDBJ databases">
        <authorList>
            <person name="Gilroy R."/>
        </authorList>
    </citation>
    <scope>NUCLEOTIDE SEQUENCE</scope>
    <source>
        <strain evidence="2">ChiHjej12B11-14209</strain>
    </source>
</reference>
<comment type="caution">
    <text evidence="2">The sequence shown here is derived from an EMBL/GenBank/DDBJ whole genome shotgun (WGS) entry which is preliminary data.</text>
</comment>
<dbReference type="Gene3D" id="3.30.930.30">
    <property type="match status" value="1"/>
</dbReference>
<feature type="region of interest" description="Disordered" evidence="1">
    <location>
        <begin position="90"/>
        <end position="110"/>
    </location>
</feature>
<dbReference type="AlphaFoldDB" id="A0A9D2EYC8"/>
<dbReference type="Proteomes" id="UP000824062">
    <property type="component" value="Unassembled WGS sequence"/>
</dbReference>
<sequence>MSTALFHMNISVVGRRDGASAVAGAAYISRSKIYDERIGLTRDYRRCHRHERLVADLGPSGRLSDESRAKQDAVLGLPVTVAFADGTTFDATNANTHSQEQDDGTSAVTKTVTYDRTWPRVTS</sequence>
<dbReference type="EMBL" id="DXBM01000018">
    <property type="protein sequence ID" value="HIZ45691.1"/>
    <property type="molecule type" value="Genomic_DNA"/>
</dbReference>
<evidence type="ECO:0008006" key="4">
    <source>
        <dbReference type="Google" id="ProtNLM"/>
    </source>
</evidence>
<name>A0A9D2EYC8_9ACTN</name>
<proteinExistence type="predicted"/>
<accession>A0A9D2EYC8</accession>
<reference evidence="2" key="1">
    <citation type="journal article" date="2021" name="PeerJ">
        <title>Extensive microbial diversity within the chicken gut microbiome revealed by metagenomics and culture.</title>
        <authorList>
            <person name="Gilroy R."/>
            <person name="Ravi A."/>
            <person name="Getino M."/>
            <person name="Pursley I."/>
            <person name="Horton D.L."/>
            <person name="Alikhan N.F."/>
            <person name="Baker D."/>
            <person name="Gharbi K."/>
            <person name="Hall N."/>
            <person name="Watson M."/>
            <person name="Adriaenssens E.M."/>
            <person name="Foster-Nyarko E."/>
            <person name="Jarju S."/>
            <person name="Secka A."/>
            <person name="Antonio M."/>
            <person name="Oren A."/>
            <person name="Chaudhuri R.R."/>
            <person name="La Ragione R."/>
            <person name="Hildebrand F."/>
            <person name="Pallen M.J."/>
        </authorList>
    </citation>
    <scope>NUCLEOTIDE SEQUENCE</scope>
    <source>
        <strain evidence="2">ChiHjej12B11-14209</strain>
    </source>
</reference>
<protein>
    <recommendedName>
        <fullName evidence="4">MobA/MobL protein domain-containing protein</fullName>
    </recommendedName>
</protein>
<evidence type="ECO:0000256" key="1">
    <source>
        <dbReference type="SAM" id="MobiDB-lite"/>
    </source>
</evidence>